<dbReference type="Proteomes" id="UP000531561">
    <property type="component" value="Unassembled WGS sequence"/>
</dbReference>
<gene>
    <name evidence="1" type="ORF">Bfra_000353</name>
</gene>
<reference evidence="1 2" key="1">
    <citation type="journal article" date="2020" name="Phytopathology">
        <title>A high-quality genome resource of Botrytis fragariae, a new and rapidly spreading fungal pathogen causing strawberry gray mold in the U.S.A.</title>
        <authorList>
            <person name="Wu Y."/>
            <person name="Saski C.A."/>
            <person name="Schnabel G."/>
            <person name="Xiao S."/>
            <person name="Hu M."/>
        </authorList>
    </citation>
    <scope>NUCLEOTIDE SEQUENCE [LARGE SCALE GENOMIC DNA]</scope>
    <source>
        <strain evidence="1 2">BVB16</strain>
    </source>
</reference>
<accession>A0A8H6B2Y5</accession>
<organism evidence="1 2">
    <name type="scientific">Botrytis fragariae</name>
    <dbReference type="NCBI Taxonomy" id="1964551"/>
    <lineage>
        <taxon>Eukaryota</taxon>
        <taxon>Fungi</taxon>
        <taxon>Dikarya</taxon>
        <taxon>Ascomycota</taxon>
        <taxon>Pezizomycotina</taxon>
        <taxon>Leotiomycetes</taxon>
        <taxon>Helotiales</taxon>
        <taxon>Sclerotiniaceae</taxon>
        <taxon>Botrytis</taxon>
    </lineage>
</organism>
<dbReference type="EMBL" id="JABFCT010000002">
    <property type="protein sequence ID" value="KAF5878188.1"/>
    <property type="molecule type" value="Genomic_DNA"/>
</dbReference>
<proteinExistence type="predicted"/>
<evidence type="ECO:0000313" key="2">
    <source>
        <dbReference type="Proteomes" id="UP000531561"/>
    </source>
</evidence>
<name>A0A8H6B2Y5_9HELO</name>
<protein>
    <submittedName>
        <fullName evidence="1">Uncharacterized protein</fullName>
    </submittedName>
</protein>
<comment type="caution">
    <text evidence="1">The sequence shown here is derived from an EMBL/GenBank/DDBJ whole genome shotgun (WGS) entry which is preliminary data.</text>
</comment>
<sequence length="126" mass="14078">MASLIRDTSCPGRICHKMINLTPLFGYTSIRASSEKFDLRIDSMLTESTVLVANLAMSAPLVWDAYSLYFRMLDITVNYDGGSSKDSEFEHLTWIDDDVLTGTARTIESRSMTPSAMKCTIVYCSL</sequence>
<evidence type="ECO:0000313" key="1">
    <source>
        <dbReference type="EMBL" id="KAF5878188.1"/>
    </source>
</evidence>
<dbReference type="GeneID" id="59254492"/>
<keyword evidence="2" id="KW-1185">Reference proteome</keyword>
<dbReference type="AlphaFoldDB" id="A0A8H6B2Y5"/>
<dbReference type="RefSeq" id="XP_037197133.1">
    <property type="nucleotide sequence ID" value="XM_037330800.1"/>
</dbReference>